<dbReference type="Proteomes" id="UP000322000">
    <property type="component" value="Chromosome 2"/>
</dbReference>
<keyword evidence="1" id="KW-1185">Reference proteome</keyword>
<dbReference type="KEGG" id="tnl:113508449"/>
<evidence type="ECO:0000313" key="1">
    <source>
        <dbReference type="Proteomes" id="UP000322000"/>
    </source>
</evidence>
<sequence>MSFESHNLNIYFVKMTVKKIDTTLKIQFAVILVYLIGSNSTLLNFNEIQKNILQWKNQNLRNLSEIGVTSNGGFDFSDVKNKIIQWKTQKLAALCPSNAQQLQNLLNIVCSTAQPTNVTQRDACITCFSRVTSMPEGPQELNALSVCAVQYFTGAYAACATALMALSTSALNVQPSGCFMGYCDFVRCLRRANSMNLIIQCTREARTGVNITVDADNVRFFNNVTSCILAKSRCGSFNPITGEPQIPGYTAAGTRVSNALQLSEAGELRILAFSANTPVTNSFCTSSPNLTQSSWLTNIC</sequence>
<dbReference type="RefSeq" id="XP_026747312.1">
    <property type="nucleotide sequence ID" value="XM_026891511.1"/>
</dbReference>
<protein>
    <submittedName>
        <fullName evidence="2">Uncharacterized protein LOC113508449 isoform X1</fullName>
    </submittedName>
</protein>
<reference evidence="2" key="1">
    <citation type="submission" date="2025-08" db="UniProtKB">
        <authorList>
            <consortium name="RefSeq"/>
        </authorList>
    </citation>
    <scope>IDENTIFICATION</scope>
</reference>
<dbReference type="InParanoid" id="A0A7E5X4G5"/>
<gene>
    <name evidence="2" type="primary">LOC113508449</name>
</gene>
<dbReference type="AlphaFoldDB" id="A0A7E5X4G5"/>
<evidence type="ECO:0000313" key="2">
    <source>
        <dbReference type="RefSeq" id="XP_026747312.1"/>
    </source>
</evidence>
<organism evidence="1 2">
    <name type="scientific">Trichoplusia ni</name>
    <name type="common">Cabbage looper</name>
    <dbReference type="NCBI Taxonomy" id="7111"/>
    <lineage>
        <taxon>Eukaryota</taxon>
        <taxon>Metazoa</taxon>
        <taxon>Ecdysozoa</taxon>
        <taxon>Arthropoda</taxon>
        <taxon>Hexapoda</taxon>
        <taxon>Insecta</taxon>
        <taxon>Pterygota</taxon>
        <taxon>Neoptera</taxon>
        <taxon>Endopterygota</taxon>
        <taxon>Lepidoptera</taxon>
        <taxon>Glossata</taxon>
        <taxon>Ditrysia</taxon>
        <taxon>Noctuoidea</taxon>
        <taxon>Noctuidae</taxon>
        <taxon>Plusiinae</taxon>
        <taxon>Trichoplusia</taxon>
    </lineage>
</organism>
<dbReference type="OrthoDB" id="6752508at2759"/>
<proteinExistence type="predicted"/>
<dbReference type="GeneID" id="113508449"/>
<accession>A0A7E5X4G5</accession>
<name>A0A7E5X4G5_TRINI</name>